<dbReference type="Pfam" id="PF05299">
    <property type="entry name" value="Peptidase_M61"/>
    <property type="match status" value="1"/>
</dbReference>
<feature type="region of interest" description="Disordered" evidence="1">
    <location>
        <begin position="1"/>
        <end position="23"/>
    </location>
</feature>
<reference evidence="3 4" key="1">
    <citation type="submission" date="2018-12" db="EMBL/GenBank/DDBJ databases">
        <authorList>
            <person name="Toschakov S.V."/>
        </authorList>
    </citation>
    <scope>NUCLEOTIDE SEQUENCE [LARGE SCALE GENOMIC DNA]</scope>
    <source>
        <strain evidence="3 4">GM2012</strain>
    </source>
</reference>
<dbReference type="InterPro" id="IPR040756">
    <property type="entry name" value="Peptidase_M61_N"/>
</dbReference>
<evidence type="ECO:0000256" key="1">
    <source>
        <dbReference type="SAM" id="MobiDB-lite"/>
    </source>
</evidence>
<dbReference type="Gene3D" id="2.60.40.3650">
    <property type="match status" value="1"/>
</dbReference>
<reference evidence="3 4" key="2">
    <citation type="submission" date="2019-01" db="EMBL/GenBank/DDBJ databases">
        <title>Tautonia sociabilis, a novel thermotolerant planctomycete of Isosphaeraceae family, isolated from a 4000 m deep subterranean habitat.</title>
        <authorList>
            <person name="Kovaleva O.L."/>
            <person name="Elcheninov A.G."/>
            <person name="Van Heerden E."/>
            <person name="Toshchakov S.V."/>
            <person name="Novikov A."/>
            <person name="Bonch-Osmolovskaya E.A."/>
            <person name="Kublanov I.V."/>
        </authorList>
    </citation>
    <scope>NUCLEOTIDE SEQUENCE [LARGE SCALE GENOMIC DNA]</scope>
    <source>
        <strain evidence="3 4">GM2012</strain>
    </source>
</reference>
<evidence type="ECO:0000313" key="3">
    <source>
        <dbReference type="EMBL" id="RUL87141.1"/>
    </source>
</evidence>
<keyword evidence="4" id="KW-1185">Reference proteome</keyword>
<name>A0A432MIF2_9BACT</name>
<gene>
    <name evidence="3" type="ORF">TsocGM_13755</name>
</gene>
<dbReference type="InterPro" id="IPR024191">
    <property type="entry name" value="Peptidase_M61"/>
</dbReference>
<dbReference type="Gene3D" id="1.10.390.10">
    <property type="entry name" value="Neutral Protease Domain 2"/>
    <property type="match status" value="1"/>
</dbReference>
<dbReference type="Gene3D" id="2.30.42.10">
    <property type="match status" value="1"/>
</dbReference>
<evidence type="ECO:0000259" key="2">
    <source>
        <dbReference type="SMART" id="SM00228"/>
    </source>
</evidence>
<sequence>MVRGSSPPGSPPDPPRAMSRPEDPDAVTILPLSLFAALTMPNPIAEAVDVTPVRYTLRFPNPETHYVEVEAEIPTDGKDAVELFMATWTPGSYLIREFSRHVEGLLAKSPGDEPLRVEKVRKNRWRIASEGLDRVIVSYRVYCREMGVQTNWVDSSFALINGAPTFLSPADSPPRPHEVAVELPSTWTRSITGLPDAPGGSPNRYVAENYDVLVDSPLYAGNPSVYEFQVDGIPHLLVNEGEAGVWDGPKSARDAEAIVRAQRDFWGSLPYDRYVFFNLLTEAGGGLEHRNSTVLMTSKWATRSRPTYLSWLFLVSHEYFHTWNVKRLRPVELGPFDYENEVHTRSLWVAEGITSYYDRLFVRRAGLCSVEEFLAGDPPRPGSGDDRAKSDIERLQETPGRLVQPLETSSFDAWIKLYRRDENSANTSISYYTKGAVVAFLLDAEIRRASGDSKSLDDVMRLAFERHSGARGFTPDQFRAVVAEVAGIDLDPWFERALQSTEELDYGPALDWFGLRFSEPDDAEDGPSADDHPAKGWLGLDTRSEGGRLVVSGVKRGTPGFEAGFNVGDEILAIGALRVPPDGFARRVGLYRPGETVSVLIARREQLMRLDATLGQAPPDRWRLELNPDATPEQVARRSRWLGE</sequence>
<dbReference type="SMART" id="SM00228">
    <property type="entry name" value="PDZ"/>
    <property type="match status" value="1"/>
</dbReference>
<dbReference type="InterPro" id="IPR027268">
    <property type="entry name" value="Peptidase_M4/M1_CTD_sf"/>
</dbReference>
<dbReference type="InterPro" id="IPR001478">
    <property type="entry name" value="PDZ"/>
</dbReference>
<accession>A0A432MIF2</accession>
<dbReference type="AlphaFoldDB" id="A0A432MIF2"/>
<dbReference type="Proteomes" id="UP000280296">
    <property type="component" value="Unassembled WGS sequence"/>
</dbReference>
<dbReference type="InterPro" id="IPR036034">
    <property type="entry name" value="PDZ_sf"/>
</dbReference>
<organism evidence="3 4">
    <name type="scientific">Tautonia sociabilis</name>
    <dbReference type="NCBI Taxonomy" id="2080755"/>
    <lineage>
        <taxon>Bacteria</taxon>
        <taxon>Pseudomonadati</taxon>
        <taxon>Planctomycetota</taxon>
        <taxon>Planctomycetia</taxon>
        <taxon>Isosphaerales</taxon>
        <taxon>Isosphaeraceae</taxon>
        <taxon>Tautonia</taxon>
    </lineage>
</organism>
<dbReference type="PIRSF" id="PIRSF016493">
    <property type="entry name" value="Glycyl_aminpptds"/>
    <property type="match status" value="1"/>
</dbReference>
<dbReference type="InterPro" id="IPR007963">
    <property type="entry name" value="Peptidase_M61_catalytic"/>
</dbReference>
<evidence type="ECO:0000313" key="4">
    <source>
        <dbReference type="Proteomes" id="UP000280296"/>
    </source>
</evidence>
<dbReference type="Pfam" id="PF17899">
    <property type="entry name" value="Peptidase_M61_N"/>
    <property type="match status" value="1"/>
</dbReference>
<dbReference type="SUPFAM" id="SSF50156">
    <property type="entry name" value="PDZ domain-like"/>
    <property type="match status" value="1"/>
</dbReference>
<dbReference type="EMBL" id="RYZH01000025">
    <property type="protein sequence ID" value="RUL87141.1"/>
    <property type="molecule type" value="Genomic_DNA"/>
</dbReference>
<dbReference type="SUPFAM" id="SSF55486">
    <property type="entry name" value="Metalloproteases ('zincins'), catalytic domain"/>
    <property type="match status" value="1"/>
</dbReference>
<protein>
    <submittedName>
        <fullName evidence="3">M61 family peptidase</fullName>
    </submittedName>
</protein>
<feature type="domain" description="PDZ" evidence="2">
    <location>
        <begin position="511"/>
        <end position="605"/>
    </location>
</feature>
<proteinExistence type="predicted"/>
<comment type="caution">
    <text evidence="3">The sequence shown here is derived from an EMBL/GenBank/DDBJ whole genome shotgun (WGS) entry which is preliminary data.</text>
</comment>